<reference evidence="8 9" key="1">
    <citation type="journal article" date="2021" name="Syst. Appl. Microbiol.">
        <title>Persephonella atlantica sp. nov.: How to adapt to physico-chemical gradients in high temperature hydrothermal habitats.</title>
        <authorList>
            <person name="Francois D.X."/>
            <person name="Godfroy A."/>
            <person name="Mathien C."/>
            <person name="Aube J."/>
            <person name="Cathalot C."/>
            <person name="Lesongeur F."/>
            <person name="L'Haridon S."/>
            <person name="Philippon X."/>
            <person name="Roussel E.G."/>
        </authorList>
    </citation>
    <scope>NUCLEOTIDE SEQUENCE [LARGE SCALE GENOMIC DNA]</scope>
    <source>
        <strain evidence="8 9">MO1340</strain>
    </source>
</reference>
<comment type="similarity">
    <text evidence="1 6">Belongs to the NusB family.</text>
</comment>
<dbReference type="PANTHER" id="PTHR11078:SF3">
    <property type="entry name" value="ANTITERMINATION NUSB DOMAIN-CONTAINING PROTEIN"/>
    <property type="match status" value="1"/>
</dbReference>
<protein>
    <recommendedName>
        <fullName evidence="6">Transcription antitermination protein NusB</fullName>
    </recommendedName>
    <alternativeName>
        <fullName evidence="6">Antitermination factor NusB</fullName>
    </alternativeName>
</protein>
<dbReference type="Proteomes" id="UP000772812">
    <property type="component" value="Unassembled WGS sequence"/>
</dbReference>
<keyword evidence="4 6" id="KW-0805">Transcription regulation</keyword>
<dbReference type="PANTHER" id="PTHR11078">
    <property type="entry name" value="N UTILIZATION SUBSTANCE PROTEIN B-RELATED"/>
    <property type="match status" value="1"/>
</dbReference>
<dbReference type="HAMAP" id="MF_00073">
    <property type="entry name" value="NusB"/>
    <property type="match status" value="1"/>
</dbReference>
<sequence length="145" mass="17099">MAKSGRYRKKAREILFRTLYTYDLKGGDIFEILEEHIKDFREKLSTETLEYVYSTAKGILDSLDEIDKIIKENLKEWRLERLGYPERALLRLGVYELLFSEIPDKGRVFIDILDLAKCYINSEESLKFINGVLSSIYKKYQNVKA</sequence>
<dbReference type="Gene3D" id="1.10.940.10">
    <property type="entry name" value="NusB-like"/>
    <property type="match status" value="1"/>
</dbReference>
<dbReference type="InterPro" id="IPR035926">
    <property type="entry name" value="NusB-like_sf"/>
</dbReference>
<keyword evidence="3 6" id="KW-0694">RNA-binding</keyword>
<evidence type="ECO:0000313" key="9">
    <source>
        <dbReference type="Proteomes" id="UP000772812"/>
    </source>
</evidence>
<evidence type="ECO:0000259" key="7">
    <source>
        <dbReference type="Pfam" id="PF01029"/>
    </source>
</evidence>
<feature type="domain" description="NusB/RsmB/TIM44" evidence="7">
    <location>
        <begin position="10"/>
        <end position="138"/>
    </location>
</feature>
<dbReference type="SUPFAM" id="SSF48013">
    <property type="entry name" value="NusB-like"/>
    <property type="match status" value="1"/>
</dbReference>
<organism evidence="8 9">
    <name type="scientific">Persephonella atlantica</name>
    <dbReference type="NCBI Taxonomy" id="2699429"/>
    <lineage>
        <taxon>Bacteria</taxon>
        <taxon>Pseudomonadati</taxon>
        <taxon>Aquificota</taxon>
        <taxon>Aquificia</taxon>
        <taxon>Aquificales</taxon>
        <taxon>Hydrogenothermaceae</taxon>
        <taxon>Persephonella</taxon>
    </lineage>
</organism>
<dbReference type="InterPro" id="IPR006027">
    <property type="entry name" value="NusB_RsmB_TIM44"/>
</dbReference>
<dbReference type="NCBIfam" id="TIGR01951">
    <property type="entry name" value="nusB"/>
    <property type="match status" value="1"/>
</dbReference>
<evidence type="ECO:0000256" key="1">
    <source>
        <dbReference type="ARBA" id="ARBA00005952"/>
    </source>
</evidence>
<evidence type="ECO:0000256" key="5">
    <source>
        <dbReference type="ARBA" id="ARBA00023163"/>
    </source>
</evidence>
<accession>A0ABS1GJQ9</accession>
<comment type="function">
    <text evidence="6">Involved in transcription antitermination. Required for transcription of ribosomal RNA (rRNA) genes. Binds specifically to the boxA antiterminator sequence of the ribosomal RNA (rrn) operons.</text>
</comment>
<gene>
    <name evidence="6 8" type="primary">nusB</name>
    <name evidence="8" type="ORF">GWK41_08820</name>
</gene>
<comment type="caution">
    <text evidence="8">The sequence shown here is derived from an EMBL/GenBank/DDBJ whole genome shotgun (WGS) entry which is preliminary data.</text>
</comment>
<keyword evidence="2 6" id="KW-0889">Transcription antitermination</keyword>
<dbReference type="RefSeq" id="WP_200674611.1">
    <property type="nucleotide sequence ID" value="NZ_JAACYA010000002.1"/>
</dbReference>
<proteinExistence type="inferred from homology"/>
<name>A0ABS1GJQ9_9AQUI</name>
<dbReference type="InterPro" id="IPR011605">
    <property type="entry name" value="NusB_fam"/>
</dbReference>
<keyword evidence="5 6" id="KW-0804">Transcription</keyword>
<evidence type="ECO:0000256" key="3">
    <source>
        <dbReference type="ARBA" id="ARBA00022884"/>
    </source>
</evidence>
<evidence type="ECO:0000256" key="4">
    <source>
        <dbReference type="ARBA" id="ARBA00023015"/>
    </source>
</evidence>
<dbReference type="EMBL" id="JAACYA010000002">
    <property type="protein sequence ID" value="MBK3333172.1"/>
    <property type="molecule type" value="Genomic_DNA"/>
</dbReference>
<keyword evidence="9" id="KW-1185">Reference proteome</keyword>
<dbReference type="Pfam" id="PF01029">
    <property type="entry name" value="NusB"/>
    <property type="match status" value="1"/>
</dbReference>
<evidence type="ECO:0000313" key="8">
    <source>
        <dbReference type="EMBL" id="MBK3333172.1"/>
    </source>
</evidence>
<evidence type="ECO:0000256" key="6">
    <source>
        <dbReference type="HAMAP-Rule" id="MF_00073"/>
    </source>
</evidence>
<evidence type="ECO:0000256" key="2">
    <source>
        <dbReference type="ARBA" id="ARBA00022814"/>
    </source>
</evidence>